<dbReference type="InterPro" id="IPR004042">
    <property type="entry name" value="Intein_endonuc_central"/>
</dbReference>
<dbReference type="InterPro" id="IPR036926">
    <property type="entry name" value="Thymidate_synth/dCMP_Mease_sf"/>
</dbReference>
<dbReference type="SUPFAM" id="SSF51294">
    <property type="entry name" value="Hedgehog/intein (Hint) domain"/>
    <property type="match status" value="1"/>
</dbReference>
<evidence type="ECO:0000313" key="8">
    <source>
        <dbReference type="Proteomes" id="UP000317703"/>
    </source>
</evidence>
<dbReference type="Pfam" id="PF00303">
    <property type="entry name" value="Thymidylat_synt"/>
    <property type="match status" value="2"/>
</dbReference>
<proteinExistence type="inferred from homology"/>
<dbReference type="SUPFAM" id="SSF55608">
    <property type="entry name" value="Homing endonucleases"/>
    <property type="match status" value="1"/>
</dbReference>
<dbReference type="PANTHER" id="PTHR11548:SF1">
    <property type="entry name" value="THYMIDYLATE SYNTHASE 1"/>
    <property type="match status" value="1"/>
</dbReference>
<evidence type="ECO:0000256" key="4">
    <source>
        <dbReference type="ARBA" id="ARBA00022813"/>
    </source>
</evidence>
<dbReference type="InterPro" id="IPR027434">
    <property type="entry name" value="Homing_endonucl"/>
</dbReference>
<dbReference type="GO" id="GO:0006231">
    <property type="term" value="P:dTMP biosynthetic process"/>
    <property type="evidence" value="ECO:0007669"/>
    <property type="project" value="TreeGrafter"/>
</dbReference>
<dbReference type="InterPro" id="IPR023451">
    <property type="entry name" value="Thymidate_synth/dCMP_Mease_dom"/>
</dbReference>
<keyword evidence="3" id="KW-0808">Transferase</keyword>
<keyword evidence="5" id="KW-0651">Protein splicing</keyword>
<dbReference type="PROSITE" id="PS50817">
    <property type="entry name" value="INTEIN_N_TER"/>
    <property type="match status" value="1"/>
</dbReference>
<protein>
    <submittedName>
        <fullName evidence="7">Thymidylate synthase</fullName>
    </submittedName>
</protein>
<keyword evidence="8" id="KW-1185">Reference proteome</keyword>
<evidence type="ECO:0000256" key="5">
    <source>
        <dbReference type="ARBA" id="ARBA00023000"/>
    </source>
</evidence>
<dbReference type="GO" id="GO:0032259">
    <property type="term" value="P:methylation"/>
    <property type="evidence" value="ECO:0007669"/>
    <property type="project" value="UniProtKB-KW"/>
</dbReference>
<dbReference type="Gene3D" id="2.170.16.10">
    <property type="entry name" value="Hedgehog/Intein (Hint) domain"/>
    <property type="match status" value="1"/>
</dbReference>
<dbReference type="PROSITE" id="PS50819">
    <property type="entry name" value="INTEIN_ENDONUCLEASE"/>
    <property type="match status" value="1"/>
</dbReference>
<dbReference type="GO" id="GO:0016539">
    <property type="term" value="P:intein-mediated protein splicing"/>
    <property type="evidence" value="ECO:0007669"/>
    <property type="project" value="InterPro"/>
</dbReference>
<dbReference type="InterPro" id="IPR004860">
    <property type="entry name" value="LAGLIDADG_dom"/>
</dbReference>
<evidence type="ECO:0000313" key="7">
    <source>
        <dbReference type="EMBL" id="QDJ96702.1"/>
    </source>
</evidence>
<dbReference type="GO" id="GO:0004799">
    <property type="term" value="F:thymidylate synthase activity"/>
    <property type="evidence" value="ECO:0007669"/>
    <property type="project" value="TreeGrafter"/>
</dbReference>
<comment type="similarity">
    <text evidence="1">Belongs to the thymidylate synthase family.</text>
</comment>
<dbReference type="Gene3D" id="3.30.572.10">
    <property type="entry name" value="Thymidylate synthase/dCMP hydroxymethylase domain"/>
    <property type="match status" value="2"/>
</dbReference>
<dbReference type="SMART" id="SM00306">
    <property type="entry name" value="HintN"/>
    <property type="match status" value="1"/>
</dbReference>
<dbReference type="PROSITE" id="PS50818">
    <property type="entry name" value="INTEIN_C_TER"/>
    <property type="match status" value="1"/>
</dbReference>
<evidence type="ECO:0000259" key="6">
    <source>
        <dbReference type="PROSITE" id="PS50819"/>
    </source>
</evidence>
<dbReference type="InterPro" id="IPR036844">
    <property type="entry name" value="Hint_dom_sf"/>
</dbReference>
<evidence type="ECO:0000256" key="3">
    <source>
        <dbReference type="ARBA" id="ARBA00022679"/>
    </source>
</evidence>
<dbReference type="CDD" id="cd00351">
    <property type="entry name" value="TS_Pyrimidine_HMase"/>
    <property type="match status" value="1"/>
</dbReference>
<feature type="domain" description="DOD-type homing endonuclease" evidence="6">
    <location>
        <begin position="366"/>
        <end position="496"/>
    </location>
</feature>
<keyword evidence="2" id="KW-0489">Methyltransferase</keyword>
<name>A0A514TUK0_9CAUD</name>
<reference evidence="7" key="1">
    <citation type="submission" date="2019-06" db="EMBL/GenBank/DDBJ databases">
        <title>Complete genome sequence of Aeromonas hydrophila bacteriophage PS1.</title>
        <authorList>
            <person name="Rai S."/>
            <person name="Tyagi A."/>
            <person name="Kumar N."/>
            <person name="Singh N."/>
        </authorList>
    </citation>
    <scope>NUCLEOTIDE SEQUENCE [LARGE SCALE GENOMIC DNA]</scope>
</reference>
<evidence type="ECO:0000256" key="2">
    <source>
        <dbReference type="ARBA" id="ARBA00022603"/>
    </source>
</evidence>
<dbReference type="GO" id="GO:0004519">
    <property type="term" value="F:endonuclease activity"/>
    <property type="evidence" value="ECO:0007669"/>
    <property type="project" value="InterPro"/>
</dbReference>
<dbReference type="CDD" id="cd00081">
    <property type="entry name" value="Hint"/>
    <property type="match status" value="1"/>
</dbReference>
<sequence>MSKGSVMKTNLDPAKCPFCGSPEVEYPTPRTVYSCGTNDYDGRPESAMQSETCKERVLAKPVHTTQFEKKFGIKEEDCKNKYELWYFKTLLSLLEDGTVKDDRTNTGTRSIPFHTYQHDLRESYPLMKSRYLDPFNPIKEMIWMLSGSSNVKPLQEMGVPFWNSFADEDGELGPVYGVQWRHWKTPDGEEVDQIQYVLDLLENEPTSRRMVVSCWNPSFIPVAKTAPKDNPKLGKMSLTPCFVAGTPVLTPHGYVDIESLNAGDLVVTDKGNIQPINHKWITEYTGEIIGLSMVYQTELIQCTPNHPFLIKNKGYIECKDIKIGDKLGILRPKFSDRVHVNNWSVLNSYHQTISHSEELNKNDYYFLGYFLGNGWVSQTQPRVSVAIPNSKVEWLLPKIRNSIKLIHKPGISPNVATYATKSQKWWGLLKEFGHGASNKKIPEWIFTSPIEFVEEFIKGYKDADGFESKNRKVISYTTTSRSLAYGLQRLYAGLGRHAAVYKQKRPTTTIIEGRCVNQKDTYMVNLRSRTVHDVEMDGDYLWVPVNGIGKKTTSCLVYNYDVGHDHTYVVHNYATHNCHFSFVLTATPMNFGDRLNYFKHSHPTIYSNLYPISGKGWTERAEEAMNHRNVPKFYLDLSFIMRSNDFILGNPANLNEYAALCMMFAQQRNMIARYVNYTGIDVHIYSNHIAGAREQIDYVKKHPEIFTDEPAKIHIGLNGKPNTIFEYTVDHFVVQDYHRENTGPVIRFPIAV</sequence>
<dbReference type="EMBL" id="MN032614">
    <property type="protein sequence ID" value="QDJ96702.1"/>
    <property type="molecule type" value="Genomic_DNA"/>
</dbReference>
<dbReference type="Proteomes" id="UP000317703">
    <property type="component" value="Segment"/>
</dbReference>
<organism evidence="7 8">
    <name type="scientific">Aeromonas phage PS1</name>
    <dbReference type="NCBI Taxonomy" id="2591406"/>
    <lineage>
        <taxon>Viruses</taxon>
        <taxon>Duplodnaviria</taxon>
        <taxon>Heunggongvirae</taxon>
        <taxon>Uroviricota</taxon>
        <taxon>Caudoviricetes</taxon>
        <taxon>Chimalliviridae</taxon>
        <taxon>Ferozepurvirus</taxon>
        <taxon>Ferozepurvirus PS1</taxon>
    </lineage>
</organism>
<evidence type="ECO:0000256" key="1">
    <source>
        <dbReference type="ARBA" id="ARBA00009972"/>
    </source>
</evidence>
<dbReference type="InterPro" id="IPR030934">
    <property type="entry name" value="Intein_C"/>
</dbReference>
<dbReference type="PANTHER" id="PTHR11548">
    <property type="entry name" value="THYMIDYLATE SYNTHASE 1"/>
    <property type="match status" value="1"/>
</dbReference>
<keyword evidence="4" id="KW-0068">Autocatalytic cleavage</keyword>
<dbReference type="SUPFAM" id="SSF55831">
    <property type="entry name" value="Thymidylate synthase/dCMP hydroxymethylase"/>
    <property type="match status" value="2"/>
</dbReference>
<dbReference type="InterPro" id="IPR045097">
    <property type="entry name" value="Thymidate_synth/dCMP_Mease"/>
</dbReference>
<dbReference type="Gene3D" id="3.10.28.10">
    <property type="entry name" value="Homing endonucleases"/>
    <property type="match status" value="1"/>
</dbReference>
<dbReference type="InterPro" id="IPR006141">
    <property type="entry name" value="Intein_N"/>
</dbReference>
<dbReference type="InterPro" id="IPR003587">
    <property type="entry name" value="Hint_dom_N"/>
</dbReference>
<accession>A0A514TUK0</accession>
<gene>
    <name evidence="7" type="ORF">PS1_0191</name>
</gene>
<dbReference type="Pfam" id="PF14528">
    <property type="entry name" value="LAGLIDADG_3"/>
    <property type="match status" value="1"/>
</dbReference>